<dbReference type="InterPro" id="IPR010280">
    <property type="entry name" value="U5_MeTrfase_fam"/>
</dbReference>
<feature type="binding site" evidence="6">
    <location>
        <position position="331"/>
    </location>
    <ligand>
        <name>S-adenosyl-L-methionine</name>
        <dbReference type="ChEBI" id="CHEBI:59789"/>
    </ligand>
</feature>
<dbReference type="InterPro" id="IPR030390">
    <property type="entry name" value="MeTrfase_TrmA_AS"/>
</dbReference>
<dbReference type="SUPFAM" id="SSF53335">
    <property type="entry name" value="S-adenosyl-L-methionine-dependent methyltransferases"/>
    <property type="match status" value="1"/>
</dbReference>
<evidence type="ECO:0000256" key="4">
    <source>
        <dbReference type="ARBA" id="ARBA00022691"/>
    </source>
</evidence>
<keyword evidence="4 6" id="KW-0949">S-adenosyl-L-methionine</keyword>
<comment type="caution">
    <text evidence="6">Lacks conserved residue(s) required for the propagation of feature annotation.</text>
</comment>
<protein>
    <submittedName>
        <fullName evidence="8">RNA methyltransferase</fullName>
    </submittedName>
</protein>
<feature type="binding site" evidence="6">
    <location>
        <position position="236"/>
    </location>
    <ligand>
        <name>S-adenosyl-L-methionine</name>
        <dbReference type="ChEBI" id="CHEBI:59789"/>
    </ligand>
</feature>
<dbReference type="CDD" id="cd02440">
    <property type="entry name" value="AdoMet_MTases"/>
    <property type="match status" value="1"/>
</dbReference>
<dbReference type="GO" id="GO:0032259">
    <property type="term" value="P:methylation"/>
    <property type="evidence" value="ECO:0007669"/>
    <property type="project" value="UniProtKB-KW"/>
</dbReference>
<keyword evidence="1" id="KW-0004">4Fe-4S</keyword>
<evidence type="ECO:0000313" key="9">
    <source>
        <dbReference type="Proteomes" id="UP001163882"/>
    </source>
</evidence>
<sequence>MSRIETLTIERLGHRGEGVATLDGKPVFVPLTLERENVTATIEGSRGRLVEIVTPSPKRVEPFCPHYGACGGCQLQHLEAEHYRQFKRGLIVDALSRAGVDATVADPITAHGAGRRRVTMHATKSAAGFMALRSHAIHDVDTCPILVPPLARAPEISRAIATVVGPCDVSLTASDTGLDVAIRAKGARAGAPLTKIAQRFDLARLSLNGEPLILLRRPMVAMGPSNVPLPVSSFLQATARAEEVLASLVIEAVRGGKQVADLFCGVGPFALRLAASAPVFAADSDIHAIDALDTARRNTKGLKPITAERRDLFREPLGVFELNRFDAVVLDPPRAGAKAQAEELARSKVSTIAYVSCDPQSFARDAAILIAGGYRISAVTPIDQFAYSTHLEVFAVFYRAKSAR</sequence>
<dbReference type="InterPro" id="IPR012340">
    <property type="entry name" value="NA-bd_OB-fold"/>
</dbReference>
<dbReference type="PROSITE" id="PS01230">
    <property type="entry name" value="TRMA_1"/>
    <property type="match status" value="1"/>
</dbReference>
<organism evidence="8 9">
    <name type="scientific">Pelagibacterium flavum</name>
    <dbReference type="NCBI Taxonomy" id="2984530"/>
    <lineage>
        <taxon>Bacteria</taxon>
        <taxon>Pseudomonadati</taxon>
        <taxon>Pseudomonadota</taxon>
        <taxon>Alphaproteobacteria</taxon>
        <taxon>Hyphomicrobiales</taxon>
        <taxon>Devosiaceae</taxon>
        <taxon>Pelagibacterium</taxon>
    </lineage>
</organism>
<evidence type="ECO:0000256" key="1">
    <source>
        <dbReference type="ARBA" id="ARBA00022485"/>
    </source>
</evidence>
<dbReference type="RefSeq" id="WP_264225760.1">
    <property type="nucleotide sequence ID" value="NZ_CP107716.1"/>
</dbReference>
<feature type="active site" description="Nucleophile" evidence="6">
    <location>
        <position position="357"/>
    </location>
</feature>
<gene>
    <name evidence="8" type="ORF">OF122_19135</name>
</gene>
<dbReference type="Gene3D" id="3.40.50.150">
    <property type="entry name" value="Vaccinia Virus protein VP39"/>
    <property type="match status" value="1"/>
</dbReference>
<dbReference type="PROSITE" id="PS51687">
    <property type="entry name" value="SAM_MT_RNA_M5U"/>
    <property type="match status" value="1"/>
</dbReference>
<dbReference type="Proteomes" id="UP001163882">
    <property type="component" value="Chromosome"/>
</dbReference>
<evidence type="ECO:0000256" key="7">
    <source>
        <dbReference type="PROSITE-ProRule" id="PRU10015"/>
    </source>
</evidence>
<comment type="similarity">
    <text evidence="6">Belongs to the class I-like SAM-binding methyltransferase superfamily. RNA M5U methyltransferase family.</text>
</comment>
<keyword evidence="9" id="KW-1185">Reference proteome</keyword>
<evidence type="ECO:0000313" key="8">
    <source>
        <dbReference type="EMBL" id="UYQ72120.1"/>
    </source>
</evidence>
<evidence type="ECO:0000256" key="6">
    <source>
        <dbReference type="PROSITE-ProRule" id="PRU01024"/>
    </source>
</evidence>
<keyword evidence="1" id="KW-0479">Metal-binding</keyword>
<dbReference type="EMBL" id="CP107716">
    <property type="protein sequence ID" value="UYQ72120.1"/>
    <property type="molecule type" value="Genomic_DNA"/>
</dbReference>
<keyword evidence="3 6" id="KW-0808">Transferase</keyword>
<name>A0ABY6ISE1_9HYPH</name>
<dbReference type="Gene3D" id="2.40.50.140">
    <property type="entry name" value="Nucleic acid-binding proteins"/>
    <property type="match status" value="1"/>
</dbReference>
<dbReference type="SUPFAM" id="SSF50249">
    <property type="entry name" value="Nucleic acid-binding proteins"/>
    <property type="match status" value="1"/>
</dbReference>
<dbReference type="InterPro" id="IPR029063">
    <property type="entry name" value="SAM-dependent_MTases_sf"/>
</dbReference>
<dbReference type="Gene3D" id="2.40.50.1070">
    <property type="match status" value="1"/>
</dbReference>
<accession>A0ABY6ISE1</accession>
<evidence type="ECO:0000256" key="5">
    <source>
        <dbReference type="ARBA" id="ARBA00023014"/>
    </source>
</evidence>
<feature type="binding site" evidence="6">
    <location>
        <position position="263"/>
    </location>
    <ligand>
        <name>S-adenosyl-L-methionine</name>
        <dbReference type="ChEBI" id="CHEBI:59789"/>
    </ligand>
</feature>
<evidence type="ECO:0000256" key="2">
    <source>
        <dbReference type="ARBA" id="ARBA00022603"/>
    </source>
</evidence>
<feature type="active site" evidence="7">
    <location>
        <position position="357"/>
    </location>
</feature>
<reference evidence="8" key="1">
    <citation type="submission" date="2022-10" db="EMBL/GenBank/DDBJ databases">
        <title>YIM 151497 complete genome.</title>
        <authorList>
            <person name="Chen X."/>
        </authorList>
    </citation>
    <scope>NUCLEOTIDE SEQUENCE</scope>
    <source>
        <strain evidence="8">YIM 151497</strain>
    </source>
</reference>
<dbReference type="PANTHER" id="PTHR11061:SF49">
    <property type="entry name" value="23S RRNA (URACIL(1939)-C(5))-METHYLTRANSFERASE RLMD"/>
    <property type="match status" value="1"/>
</dbReference>
<keyword evidence="5" id="KW-0411">Iron-sulfur</keyword>
<dbReference type="PANTHER" id="PTHR11061">
    <property type="entry name" value="RNA M5U METHYLTRANSFERASE"/>
    <property type="match status" value="1"/>
</dbReference>
<dbReference type="Pfam" id="PF05958">
    <property type="entry name" value="tRNA_U5-meth_tr"/>
    <property type="match status" value="1"/>
</dbReference>
<keyword evidence="1" id="KW-0408">Iron</keyword>
<proteinExistence type="inferred from homology"/>
<keyword evidence="2 6" id="KW-0489">Methyltransferase</keyword>
<evidence type="ECO:0000256" key="3">
    <source>
        <dbReference type="ARBA" id="ARBA00022679"/>
    </source>
</evidence>
<dbReference type="GO" id="GO:0008168">
    <property type="term" value="F:methyltransferase activity"/>
    <property type="evidence" value="ECO:0007669"/>
    <property type="project" value="UniProtKB-KW"/>
</dbReference>